<keyword evidence="6" id="KW-1185">Reference proteome</keyword>
<keyword evidence="3" id="KW-0732">Signal</keyword>
<dbReference type="GO" id="GO:1904680">
    <property type="term" value="F:peptide transmembrane transporter activity"/>
    <property type="evidence" value="ECO:0007669"/>
    <property type="project" value="TreeGrafter"/>
</dbReference>
<dbReference type="RefSeq" id="WP_103719730.1">
    <property type="nucleotide sequence ID" value="NZ_PQFZ01000012.1"/>
</dbReference>
<dbReference type="Gene3D" id="3.40.190.10">
    <property type="entry name" value="Periplasmic binding protein-like II"/>
    <property type="match status" value="1"/>
</dbReference>
<accession>A0A2S4M3I9</accession>
<dbReference type="SUPFAM" id="SSF53850">
    <property type="entry name" value="Periplasmic binding protein-like II"/>
    <property type="match status" value="1"/>
</dbReference>
<evidence type="ECO:0000259" key="4">
    <source>
        <dbReference type="Pfam" id="PF00496"/>
    </source>
</evidence>
<dbReference type="PIRSF" id="PIRSF002741">
    <property type="entry name" value="MppA"/>
    <property type="match status" value="1"/>
</dbReference>
<comment type="subcellular location">
    <subcellularLocation>
        <location evidence="1">Periplasm</location>
    </subcellularLocation>
</comment>
<name>A0A2S4M3I9_9HYPH</name>
<gene>
    <name evidence="5" type="ORF">CYD53_11283</name>
</gene>
<organism evidence="5 6">
    <name type="scientific">Bosea psychrotolerans</name>
    <dbReference type="NCBI Taxonomy" id="1871628"/>
    <lineage>
        <taxon>Bacteria</taxon>
        <taxon>Pseudomonadati</taxon>
        <taxon>Pseudomonadota</taxon>
        <taxon>Alphaproteobacteria</taxon>
        <taxon>Hyphomicrobiales</taxon>
        <taxon>Boseaceae</taxon>
        <taxon>Bosea</taxon>
    </lineage>
</organism>
<dbReference type="Gene3D" id="3.10.105.10">
    <property type="entry name" value="Dipeptide-binding Protein, Domain 3"/>
    <property type="match status" value="1"/>
</dbReference>
<evidence type="ECO:0000256" key="1">
    <source>
        <dbReference type="ARBA" id="ARBA00004418"/>
    </source>
</evidence>
<dbReference type="PANTHER" id="PTHR30290">
    <property type="entry name" value="PERIPLASMIC BINDING COMPONENT OF ABC TRANSPORTER"/>
    <property type="match status" value="1"/>
</dbReference>
<protein>
    <submittedName>
        <fullName evidence="5">Peptide/nickel transport system substrate-binding protein</fullName>
    </submittedName>
</protein>
<dbReference type="AlphaFoldDB" id="A0A2S4M3I9"/>
<dbReference type="Proteomes" id="UP000236919">
    <property type="component" value="Unassembled WGS sequence"/>
</dbReference>
<feature type="signal peptide" evidence="3">
    <location>
        <begin position="1"/>
        <end position="23"/>
    </location>
</feature>
<reference evidence="5 6" key="1">
    <citation type="submission" date="2018-01" db="EMBL/GenBank/DDBJ databases">
        <title>Genomic Encyclopedia of Type Strains, Phase III (KMG-III): the genomes of soil and plant-associated and newly described type strains.</title>
        <authorList>
            <person name="Whitman W."/>
        </authorList>
    </citation>
    <scope>NUCLEOTIDE SEQUENCE [LARGE SCALE GENOMIC DNA]</scope>
    <source>
        <strain evidence="5 6">1131</strain>
    </source>
</reference>
<dbReference type="InterPro" id="IPR030678">
    <property type="entry name" value="Peptide/Ni-bd"/>
</dbReference>
<comment type="similarity">
    <text evidence="2">Belongs to the bacterial solute-binding protein 5 family.</text>
</comment>
<evidence type="ECO:0000256" key="3">
    <source>
        <dbReference type="SAM" id="SignalP"/>
    </source>
</evidence>
<dbReference type="InterPro" id="IPR000914">
    <property type="entry name" value="SBP_5_dom"/>
</dbReference>
<dbReference type="OrthoDB" id="9803988at2"/>
<comment type="caution">
    <text evidence="5">The sequence shown here is derived from an EMBL/GenBank/DDBJ whole genome shotgun (WGS) entry which is preliminary data.</text>
</comment>
<dbReference type="GO" id="GO:0043190">
    <property type="term" value="C:ATP-binding cassette (ABC) transporter complex"/>
    <property type="evidence" value="ECO:0007669"/>
    <property type="project" value="InterPro"/>
</dbReference>
<dbReference type="CDD" id="cd08490">
    <property type="entry name" value="PBP2_NikA_DppA_OppA_like_3"/>
    <property type="match status" value="1"/>
</dbReference>
<dbReference type="GO" id="GO:0030288">
    <property type="term" value="C:outer membrane-bounded periplasmic space"/>
    <property type="evidence" value="ECO:0007669"/>
    <property type="project" value="UniProtKB-ARBA"/>
</dbReference>
<dbReference type="PANTHER" id="PTHR30290:SF65">
    <property type="entry name" value="MONOACYL PHOSPHATIDYLINOSITOL TETRAMANNOSIDE-BINDING PROTEIN LPQW-RELATED"/>
    <property type="match status" value="1"/>
</dbReference>
<dbReference type="InterPro" id="IPR039424">
    <property type="entry name" value="SBP_5"/>
</dbReference>
<evidence type="ECO:0000313" key="6">
    <source>
        <dbReference type="Proteomes" id="UP000236919"/>
    </source>
</evidence>
<proteinExistence type="inferred from homology"/>
<dbReference type="GO" id="GO:0015833">
    <property type="term" value="P:peptide transport"/>
    <property type="evidence" value="ECO:0007669"/>
    <property type="project" value="TreeGrafter"/>
</dbReference>
<evidence type="ECO:0000313" key="5">
    <source>
        <dbReference type="EMBL" id="POR49260.1"/>
    </source>
</evidence>
<dbReference type="Pfam" id="PF00496">
    <property type="entry name" value="SBP_bac_5"/>
    <property type="match status" value="1"/>
</dbReference>
<evidence type="ECO:0000256" key="2">
    <source>
        <dbReference type="ARBA" id="ARBA00005695"/>
    </source>
</evidence>
<feature type="domain" description="Solute-binding protein family 5" evidence="4">
    <location>
        <begin position="68"/>
        <end position="422"/>
    </location>
</feature>
<feature type="chain" id="PRO_5015645598" evidence="3">
    <location>
        <begin position="24"/>
        <end position="501"/>
    </location>
</feature>
<sequence>MITRVGLVASFLYTLGVAGAAFAQSGGKFVIAENFPPRAGFALETDDANVLSKAGCLEMLTRIDFDGKLKPALATSWTQTAPDAWDFTLRKGVSFQDGQPLTAANAAAALNAVLKVTAPARAFSPKLIKSVEAINEDTVRVTTPVASVLTPLRLAAANTGILSPAAYKDGKIDPVGTCTGPFVITRVNGQQGMSLKRNDKYWGGAVKLAEVEIKFIPDANVRATQVRTGEAHVGGAVPASTLATLKSTAGLKIETIATPRTSTLLINTKKAPLDNPKVRRALQMALDLQGIAASVYEGSVQPAVGPFAPAEPWAPKGAKPAAYDPKKAQALLAEAGIKPGSLTLDLFAYVEKIEFKDLAAILQDQFNAIGVKANIRVAEYKALEPDMIAGKYDLALLSRSHLVDVADPAGYLQSDYGCGGGYNLSHYCNAKFDEKLAKVAGEADPAKRYAVYAELAQDLQNDAVNIFVIHEAANDAYSTKVRNYKIHPLYQYTLTPELALE</sequence>
<dbReference type="EMBL" id="PQFZ01000012">
    <property type="protein sequence ID" value="POR49260.1"/>
    <property type="molecule type" value="Genomic_DNA"/>
</dbReference>